<evidence type="ECO:0000256" key="1">
    <source>
        <dbReference type="SAM" id="SignalP"/>
    </source>
</evidence>
<keyword evidence="4" id="KW-1185">Reference proteome</keyword>
<reference evidence="3 4" key="1">
    <citation type="submission" date="2016-03" db="EMBL/GenBank/DDBJ databases">
        <title>Mechanisms controlling the formation of the plant cell surface in tip-growing cells are functionally conserved among land plants.</title>
        <authorList>
            <person name="Honkanen S."/>
            <person name="Jones V.A."/>
            <person name="Morieri G."/>
            <person name="Champion C."/>
            <person name="Hetherington A.J."/>
            <person name="Kelly S."/>
            <person name="Saint-Marcoux D."/>
            <person name="Proust H."/>
            <person name="Prescott H."/>
            <person name="Dolan L."/>
        </authorList>
    </citation>
    <scope>NUCLEOTIDE SEQUENCE [LARGE SCALE GENOMIC DNA]</scope>
    <source>
        <strain evidence="4">cv. Tak-1 and cv. Tak-2</strain>
        <tissue evidence="3">Whole gametophyte</tissue>
    </source>
</reference>
<accession>A0A176WQW7</accession>
<dbReference type="Proteomes" id="UP001162541">
    <property type="component" value="Chromosome 3"/>
</dbReference>
<dbReference type="Proteomes" id="UP000077202">
    <property type="component" value="Unassembled WGS sequence"/>
</dbReference>
<dbReference type="AlphaFoldDB" id="A0A176WQW7"/>
<keyword evidence="1" id="KW-0732">Signal</keyword>
<dbReference type="EMBL" id="AP019868">
    <property type="protein sequence ID" value="BBN05087.1"/>
    <property type="molecule type" value="Genomic_DNA"/>
</dbReference>
<sequence length="105" mass="10870">MKRISSSFCILFSVVLVLALSVSICKPIDAFSTSGLPQYAGAMSGSLMGQAAGRDALQTNAATEDCKNKNTIEECPICDAACCARARPCSVPVGCKPGDCSAAFR</sequence>
<dbReference type="EMBL" id="LVLJ01000170">
    <property type="protein sequence ID" value="OAE35507.1"/>
    <property type="molecule type" value="Genomic_DNA"/>
</dbReference>
<proteinExistence type="predicted"/>
<feature type="signal peptide" evidence="1">
    <location>
        <begin position="1"/>
        <end position="19"/>
    </location>
</feature>
<evidence type="ECO:0000313" key="5">
    <source>
        <dbReference type="Proteomes" id="UP001162541"/>
    </source>
</evidence>
<reference evidence="2" key="2">
    <citation type="journal article" date="2019" name="Curr. Biol.">
        <title>Chromatin organization in early land plants reveals an ancestral association between H3K27me3, transposons, and constitutive heterochromatin.</title>
        <authorList>
            <person name="Montgomery S.A."/>
            <person name="Tanizawa Y."/>
            <person name="Galik B."/>
            <person name="Wang N."/>
            <person name="Ito T."/>
            <person name="Mochizuki T."/>
            <person name="Akimcheva S."/>
            <person name="Bowman J."/>
            <person name="Cognat V."/>
            <person name="Drouard L."/>
            <person name="Ekker H."/>
            <person name="Houng S."/>
            <person name="Kohchi T."/>
            <person name="Lin S."/>
            <person name="Liu L.D."/>
            <person name="Nakamura Y."/>
            <person name="Valeeva L.R."/>
            <person name="Shakirov E.V."/>
            <person name="Shippen D.E."/>
            <person name="Wei W."/>
            <person name="Yagura M."/>
            <person name="Yamaoka S."/>
            <person name="Yamato K.T."/>
            <person name="Liu C."/>
            <person name="Berger F."/>
        </authorList>
    </citation>
    <scope>NUCLEOTIDE SEQUENCE [LARGE SCALE GENOMIC DNA]</scope>
    <source>
        <strain evidence="2">Tak-1</strain>
    </source>
</reference>
<reference evidence="5" key="3">
    <citation type="journal article" date="2020" name="Curr. Biol.">
        <title>Chromatin organization in early land plants reveals an ancestral association between H3K27me3, transposons, and constitutive heterochromatin.</title>
        <authorList>
            <person name="Montgomery S.A."/>
            <person name="Tanizawa Y."/>
            <person name="Galik B."/>
            <person name="Wang N."/>
            <person name="Ito T."/>
            <person name="Mochizuki T."/>
            <person name="Akimcheva S."/>
            <person name="Bowman J.L."/>
            <person name="Cognat V."/>
            <person name="Marechal-Drouard L."/>
            <person name="Ekker H."/>
            <person name="Hong S.F."/>
            <person name="Kohchi T."/>
            <person name="Lin S.S."/>
            <person name="Liu L.D."/>
            <person name="Nakamura Y."/>
            <person name="Valeeva L.R."/>
            <person name="Shakirov E.V."/>
            <person name="Shippen D.E."/>
            <person name="Wei W.L."/>
            <person name="Yagura M."/>
            <person name="Yamaoka S."/>
            <person name="Yamato K.T."/>
            <person name="Liu C."/>
            <person name="Berger F."/>
        </authorList>
    </citation>
    <scope>NUCLEOTIDE SEQUENCE [LARGE SCALE GENOMIC DNA]</scope>
    <source>
        <strain evidence="5">Tak-1</strain>
    </source>
</reference>
<name>A0A176WQW7_MARPO</name>
<protein>
    <submittedName>
        <fullName evidence="3">Uncharacterized protein</fullName>
    </submittedName>
</protein>
<gene>
    <name evidence="3" type="ORF">AXG93_2189s1410</name>
    <name evidence="2" type="ORF">Mp_3g10180</name>
</gene>
<evidence type="ECO:0000313" key="3">
    <source>
        <dbReference type="EMBL" id="OAE35507.1"/>
    </source>
</evidence>
<feature type="chain" id="PRO_5042334005" evidence="1">
    <location>
        <begin position="20"/>
        <end position="105"/>
    </location>
</feature>
<dbReference type="EMBL" id="AP019868">
    <property type="protein sequence ID" value="BBN05088.1"/>
    <property type="molecule type" value="Genomic_DNA"/>
</dbReference>
<organism evidence="3 4">
    <name type="scientific">Marchantia polymorpha subsp. ruderalis</name>
    <dbReference type="NCBI Taxonomy" id="1480154"/>
    <lineage>
        <taxon>Eukaryota</taxon>
        <taxon>Viridiplantae</taxon>
        <taxon>Streptophyta</taxon>
        <taxon>Embryophyta</taxon>
        <taxon>Marchantiophyta</taxon>
        <taxon>Marchantiopsida</taxon>
        <taxon>Marchantiidae</taxon>
        <taxon>Marchantiales</taxon>
        <taxon>Marchantiaceae</taxon>
        <taxon>Marchantia</taxon>
    </lineage>
</organism>
<evidence type="ECO:0000313" key="4">
    <source>
        <dbReference type="Proteomes" id="UP000077202"/>
    </source>
</evidence>
<evidence type="ECO:0000313" key="2">
    <source>
        <dbReference type="EMBL" id="BBN05087.1"/>
    </source>
</evidence>